<evidence type="ECO:0000256" key="5">
    <source>
        <dbReference type="SAM" id="MobiDB-lite"/>
    </source>
</evidence>
<dbReference type="Pfam" id="PF02902">
    <property type="entry name" value="Peptidase_C48"/>
    <property type="match status" value="1"/>
</dbReference>
<dbReference type="PANTHER" id="PTHR46915">
    <property type="entry name" value="UBIQUITIN-LIKE PROTEASE 4-RELATED"/>
    <property type="match status" value="1"/>
</dbReference>
<keyword evidence="3" id="KW-0378">Hydrolase</keyword>
<name>A0A3P7IG56_STRVU</name>
<keyword evidence="8" id="KW-1185">Reference proteome</keyword>
<evidence type="ECO:0000256" key="1">
    <source>
        <dbReference type="ARBA" id="ARBA00005234"/>
    </source>
</evidence>
<evidence type="ECO:0000313" key="8">
    <source>
        <dbReference type="Proteomes" id="UP000270094"/>
    </source>
</evidence>
<accession>A0A3P7IG56</accession>
<dbReference type="SUPFAM" id="SSF54001">
    <property type="entry name" value="Cysteine proteinases"/>
    <property type="match status" value="1"/>
</dbReference>
<dbReference type="GO" id="GO:0016926">
    <property type="term" value="P:protein desumoylation"/>
    <property type="evidence" value="ECO:0007669"/>
    <property type="project" value="UniProtKB-ARBA"/>
</dbReference>
<dbReference type="AlphaFoldDB" id="A0A3P7IG56"/>
<dbReference type="Gene3D" id="3.40.395.10">
    <property type="entry name" value="Adenoviral Proteinase, Chain A"/>
    <property type="match status" value="1"/>
</dbReference>
<dbReference type="InterPro" id="IPR003653">
    <property type="entry name" value="Peptidase_C48_C"/>
</dbReference>
<feature type="compositionally biased region" description="Polar residues" evidence="5">
    <location>
        <begin position="141"/>
        <end position="170"/>
    </location>
</feature>
<evidence type="ECO:0000256" key="2">
    <source>
        <dbReference type="ARBA" id="ARBA00022670"/>
    </source>
</evidence>
<comment type="similarity">
    <text evidence="1">Belongs to the peptidase C48 family.</text>
</comment>
<organism evidence="7 8">
    <name type="scientific">Strongylus vulgaris</name>
    <name type="common">Blood worm</name>
    <dbReference type="NCBI Taxonomy" id="40348"/>
    <lineage>
        <taxon>Eukaryota</taxon>
        <taxon>Metazoa</taxon>
        <taxon>Ecdysozoa</taxon>
        <taxon>Nematoda</taxon>
        <taxon>Chromadorea</taxon>
        <taxon>Rhabditida</taxon>
        <taxon>Rhabditina</taxon>
        <taxon>Rhabditomorpha</taxon>
        <taxon>Strongyloidea</taxon>
        <taxon>Strongylidae</taxon>
        <taxon>Strongylus</taxon>
    </lineage>
</organism>
<feature type="region of interest" description="Disordered" evidence="5">
    <location>
        <begin position="128"/>
        <end position="200"/>
    </location>
</feature>
<feature type="compositionally biased region" description="Basic and acidic residues" evidence="5">
    <location>
        <begin position="128"/>
        <end position="137"/>
    </location>
</feature>
<dbReference type="Proteomes" id="UP000270094">
    <property type="component" value="Unassembled WGS sequence"/>
</dbReference>
<evidence type="ECO:0000256" key="3">
    <source>
        <dbReference type="ARBA" id="ARBA00022801"/>
    </source>
</evidence>
<keyword evidence="2" id="KW-0645">Protease</keyword>
<feature type="domain" description="Ubiquitin-like protease family profile" evidence="6">
    <location>
        <begin position="325"/>
        <end position="422"/>
    </location>
</feature>
<evidence type="ECO:0000313" key="7">
    <source>
        <dbReference type="EMBL" id="VDM66843.1"/>
    </source>
</evidence>
<dbReference type="PANTHER" id="PTHR46915:SF2">
    <property type="entry name" value="UBIQUITIN-LIKE PROTEASE 4"/>
    <property type="match status" value="1"/>
</dbReference>
<dbReference type="GO" id="GO:0006508">
    <property type="term" value="P:proteolysis"/>
    <property type="evidence" value="ECO:0007669"/>
    <property type="project" value="UniProtKB-KW"/>
</dbReference>
<keyword evidence="4" id="KW-0788">Thiol protease</keyword>
<sequence length="422" mass="48512">MYNYASDTPSPRSDPWRRRRSGISKAKSLEASSHAASIERTFARLRSGVCSAAAEGSNVNLAARDYLVDMIGKMGNIVEYPSQNGTLLEMPMDKRKPFRKSRRVEGSLDARVRIRKVLDNIERKKYEKRKEHERVEEGEVTDSNKSFERQSSSEQPSEIGDSEQSVAGSSRTDDIPVETESECQSSRSETPMSSRSSGVEKLTELLSRMNTVSQKPTPRTIYERFKDELREKTEKEFALREEIRIRNLAGLYRREIAEEEIRKNLEIVGIRVPARKPKVKDEFPPDCQPLRPICLALPEEALELCQRVWNRRLPQSEEFSEAFGIKLTRKDLSTLSGLDWLNDEVINFYLQLVCQRSTRSKNLPDTYAFNTFFYANISTKGYSSVKRWTRKVDIFAYDVLLVPVHLSVHWCMAVSSPIELSY</sequence>
<dbReference type="EMBL" id="UYYB01003876">
    <property type="protein sequence ID" value="VDM66843.1"/>
    <property type="molecule type" value="Genomic_DNA"/>
</dbReference>
<feature type="region of interest" description="Disordered" evidence="5">
    <location>
        <begin position="1"/>
        <end position="28"/>
    </location>
</feature>
<dbReference type="InterPro" id="IPR038765">
    <property type="entry name" value="Papain-like_cys_pep_sf"/>
</dbReference>
<protein>
    <recommendedName>
        <fullName evidence="6">Ubiquitin-like protease family profile domain-containing protein</fullName>
    </recommendedName>
</protein>
<gene>
    <name evidence="7" type="ORF">SVUK_LOCUS1841</name>
</gene>
<dbReference type="OrthoDB" id="1939479at2759"/>
<reference evidence="7 8" key="1">
    <citation type="submission" date="2018-11" db="EMBL/GenBank/DDBJ databases">
        <authorList>
            <consortium name="Pathogen Informatics"/>
        </authorList>
    </citation>
    <scope>NUCLEOTIDE SEQUENCE [LARGE SCALE GENOMIC DNA]</scope>
</reference>
<evidence type="ECO:0000259" key="6">
    <source>
        <dbReference type="PROSITE" id="PS50600"/>
    </source>
</evidence>
<dbReference type="PROSITE" id="PS50600">
    <property type="entry name" value="ULP_PROTEASE"/>
    <property type="match status" value="1"/>
</dbReference>
<proteinExistence type="inferred from homology"/>
<evidence type="ECO:0000256" key="4">
    <source>
        <dbReference type="ARBA" id="ARBA00022807"/>
    </source>
</evidence>
<dbReference type="GO" id="GO:0008234">
    <property type="term" value="F:cysteine-type peptidase activity"/>
    <property type="evidence" value="ECO:0007669"/>
    <property type="project" value="UniProtKB-KW"/>
</dbReference>
<feature type="compositionally biased region" description="Low complexity" evidence="5">
    <location>
        <begin position="185"/>
        <end position="197"/>
    </location>
</feature>